<protein>
    <recommendedName>
        <fullName evidence="4">Energy transducer TonB</fullName>
    </recommendedName>
</protein>
<gene>
    <name evidence="2" type="ORF">ABIE19_000958</name>
</gene>
<feature type="transmembrane region" description="Helical" evidence="1">
    <location>
        <begin position="27"/>
        <end position="49"/>
    </location>
</feature>
<keyword evidence="1" id="KW-1133">Transmembrane helix</keyword>
<comment type="caution">
    <text evidence="2">The sequence shown here is derived from an EMBL/GenBank/DDBJ whole genome shotgun (WGS) entry which is preliminary data.</text>
</comment>
<proteinExistence type="predicted"/>
<keyword evidence="1" id="KW-0472">Membrane</keyword>
<organism evidence="2 3">
    <name type="scientific">Brevundimonas faecalis</name>
    <dbReference type="NCBI Taxonomy" id="947378"/>
    <lineage>
        <taxon>Bacteria</taxon>
        <taxon>Pseudomonadati</taxon>
        <taxon>Pseudomonadota</taxon>
        <taxon>Alphaproteobacteria</taxon>
        <taxon>Caulobacterales</taxon>
        <taxon>Caulobacteraceae</taxon>
        <taxon>Brevundimonas</taxon>
    </lineage>
</organism>
<evidence type="ECO:0000256" key="1">
    <source>
        <dbReference type="SAM" id="Phobius"/>
    </source>
</evidence>
<accession>A0ABV2R8Y5</accession>
<evidence type="ECO:0008006" key="4">
    <source>
        <dbReference type="Google" id="ProtNLM"/>
    </source>
</evidence>
<evidence type="ECO:0000313" key="2">
    <source>
        <dbReference type="EMBL" id="MET4683049.1"/>
    </source>
</evidence>
<dbReference type="Proteomes" id="UP001549313">
    <property type="component" value="Unassembled WGS sequence"/>
</dbReference>
<evidence type="ECO:0000313" key="3">
    <source>
        <dbReference type="Proteomes" id="UP001549313"/>
    </source>
</evidence>
<dbReference type="EMBL" id="JBEPTF010000001">
    <property type="protein sequence ID" value="MET4683049.1"/>
    <property type="molecule type" value="Genomic_DNA"/>
</dbReference>
<sequence>MHIIRLNALRRAPDARRRPASSLEREVITAVVALYLVLSGAMLVVHFALGGEGSDRPTATSSTSPTHAAAAAAAVAVAKEGAAR</sequence>
<dbReference type="RefSeq" id="WP_354087991.1">
    <property type="nucleotide sequence ID" value="NZ_JBEPTF010000001.1"/>
</dbReference>
<keyword evidence="3" id="KW-1185">Reference proteome</keyword>
<keyword evidence="1" id="KW-0812">Transmembrane</keyword>
<reference evidence="2 3" key="1">
    <citation type="submission" date="2024-06" db="EMBL/GenBank/DDBJ databases">
        <title>Sorghum-associated microbial communities from plants grown in Nebraska, USA.</title>
        <authorList>
            <person name="Schachtman D."/>
        </authorList>
    </citation>
    <scope>NUCLEOTIDE SEQUENCE [LARGE SCALE GENOMIC DNA]</scope>
    <source>
        <strain evidence="2 3">2814</strain>
    </source>
</reference>
<name>A0ABV2R8Y5_9CAUL</name>